<dbReference type="EMBL" id="ML743622">
    <property type="protein sequence ID" value="KAE8133094.1"/>
    <property type="molecule type" value="Genomic_DNA"/>
</dbReference>
<dbReference type="GeneID" id="43645021"/>
<protein>
    <recommendedName>
        <fullName evidence="3">FAR1 domain-containing protein</fullName>
    </recommendedName>
</protein>
<dbReference type="Proteomes" id="UP000325672">
    <property type="component" value="Unassembled WGS sequence"/>
</dbReference>
<dbReference type="PANTHER" id="PTHR46328:SF35">
    <property type="entry name" value="PROTEIN FAR1-RELATED SEQUENCE 5-LIKE"/>
    <property type="match status" value="1"/>
</dbReference>
<dbReference type="AlphaFoldDB" id="A0A5N6SJ23"/>
<evidence type="ECO:0000313" key="2">
    <source>
        <dbReference type="Proteomes" id="UP000325672"/>
    </source>
</evidence>
<organism evidence="1 2">
    <name type="scientific">Aspergillus pseudotamarii</name>
    <dbReference type="NCBI Taxonomy" id="132259"/>
    <lineage>
        <taxon>Eukaryota</taxon>
        <taxon>Fungi</taxon>
        <taxon>Dikarya</taxon>
        <taxon>Ascomycota</taxon>
        <taxon>Pezizomycotina</taxon>
        <taxon>Eurotiomycetes</taxon>
        <taxon>Eurotiomycetidae</taxon>
        <taxon>Eurotiales</taxon>
        <taxon>Aspergillaceae</taxon>
        <taxon>Aspergillus</taxon>
        <taxon>Aspergillus subgen. Circumdati</taxon>
    </lineage>
</organism>
<dbReference type="RefSeq" id="XP_031909157.1">
    <property type="nucleotide sequence ID" value="XM_032060811.1"/>
</dbReference>
<name>A0A5N6SJ23_ASPPS</name>
<reference evidence="1 2" key="1">
    <citation type="submission" date="2019-04" db="EMBL/GenBank/DDBJ databases">
        <title>Friends and foes A comparative genomics study of 23 Aspergillus species from section Flavi.</title>
        <authorList>
            <consortium name="DOE Joint Genome Institute"/>
            <person name="Kjaerbolling I."/>
            <person name="Vesth T."/>
            <person name="Frisvad J.C."/>
            <person name="Nybo J.L."/>
            <person name="Theobald S."/>
            <person name="Kildgaard S."/>
            <person name="Isbrandt T."/>
            <person name="Kuo A."/>
            <person name="Sato A."/>
            <person name="Lyhne E.K."/>
            <person name="Kogle M.E."/>
            <person name="Wiebenga A."/>
            <person name="Kun R.S."/>
            <person name="Lubbers R.J."/>
            <person name="Makela M.R."/>
            <person name="Barry K."/>
            <person name="Chovatia M."/>
            <person name="Clum A."/>
            <person name="Daum C."/>
            <person name="Haridas S."/>
            <person name="He G."/>
            <person name="LaButti K."/>
            <person name="Lipzen A."/>
            <person name="Mondo S."/>
            <person name="Riley R."/>
            <person name="Salamov A."/>
            <person name="Simmons B.A."/>
            <person name="Magnuson J.K."/>
            <person name="Henrissat B."/>
            <person name="Mortensen U.H."/>
            <person name="Larsen T.O."/>
            <person name="Devries R.P."/>
            <person name="Grigoriev I.V."/>
            <person name="Machida M."/>
            <person name="Baker S.E."/>
            <person name="Andersen M.R."/>
        </authorList>
    </citation>
    <scope>NUCLEOTIDE SEQUENCE [LARGE SCALE GENOMIC DNA]</scope>
    <source>
        <strain evidence="1 2">CBS 117625</strain>
    </source>
</reference>
<sequence length="180" mass="20727">MDDFLDDYEVTFSDESESENDDDNSDTIIPEPPVYQTFSSADEAFDSLQAFGLVNGFAVIRRRSRKDPRTGDLRYIDIVCDRGRTAENQSRGIRVGRSRRIDCPFTARLKLNTLFDRWSLAIEEATHNHGPVSISALPAHRRTELRRRYDQIVGMLNEGLPIRYITSILRKEFQELILSV</sequence>
<keyword evidence="2" id="KW-1185">Reference proteome</keyword>
<gene>
    <name evidence="1" type="ORF">BDV38DRAFT_287182</name>
</gene>
<proteinExistence type="predicted"/>
<accession>A0A5N6SJ23</accession>
<evidence type="ECO:0000313" key="1">
    <source>
        <dbReference type="EMBL" id="KAE8133094.1"/>
    </source>
</evidence>
<evidence type="ECO:0008006" key="3">
    <source>
        <dbReference type="Google" id="ProtNLM"/>
    </source>
</evidence>
<dbReference type="PANTHER" id="PTHR46328">
    <property type="entry name" value="FAR-RED IMPAIRED RESPONSIVE (FAR1) FAMILY PROTEIN-RELATED"/>
    <property type="match status" value="1"/>
</dbReference>
<dbReference type="OrthoDB" id="4359445at2759"/>